<keyword evidence="4" id="KW-0472">Membrane</keyword>
<evidence type="ECO:0000256" key="2">
    <source>
        <dbReference type="ARBA" id="ARBA00022692"/>
    </source>
</evidence>
<sequence>MEEKTSGKTVAIVAYLTIVGTIIAYFMNLDGKDPLGSFHIRQAFGVHILFYILAALLGFFDSGSIVIAFYVFFFVLWLFGIVHALKGEERPIPVIGPLFQKWFSTIS</sequence>
<dbReference type="EMBL" id="CP016359">
    <property type="protein sequence ID" value="APU69862.1"/>
    <property type="molecule type" value="Genomic_DNA"/>
</dbReference>
<keyword evidence="3" id="KW-1133">Transmembrane helix</keyword>
<dbReference type="AlphaFoldDB" id="A0A1L7I9T2"/>
<dbReference type="Pfam" id="PF09685">
    <property type="entry name" value="MamF_MmsF"/>
    <property type="match status" value="1"/>
</dbReference>
<evidence type="ECO:0000313" key="6">
    <source>
        <dbReference type="Proteomes" id="UP000186230"/>
    </source>
</evidence>
<dbReference type="OrthoDB" id="6400719at2"/>
<dbReference type="STRING" id="1229726.GRFL_3138"/>
<dbReference type="Proteomes" id="UP000186230">
    <property type="component" value="Chromosome"/>
</dbReference>
<organism evidence="5 6">
    <name type="scientific">Christiangramia flava JLT2011</name>
    <dbReference type="NCBI Taxonomy" id="1229726"/>
    <lineage>
        <taxon>Bacteria</taxon>
        <taxon>Pseudomonadati</taxon>
        <taxon>Bacteroidota</taxon>
        <taxon>Flavobacteriia</taxon>
        <taxon>Flavobacteriales</taxon>
        <taxon>Flavobacteriaceae</taxon>
        <taxon>Christiangramia</taxon>
    </lineage>
</organism>
<keyword evidence="2" id="KW-0812">Transmembrane</keyword>
<keyword evidence="6" id="KW-1185">Reference proteome</keyword>
<gene>
    <name evidence="5" type="ORF">GRFL_3138</name>
</gene>
<evidence type="ECO:0000256" key="3">
    <source>
        <dbReference type="ARBA" id="ARBA00022989"/>
    </source>
</evidence>
<dbReference type="InterPro" id="IPR019109">
    <property type="entry name" value="MamF_MmsF"/>
</dbReference>
<accession>A0A1L7I9T2</accession>
<reference evidence="5 6" key="1">
    <citation type="submission" date="2016-07" db="EMBL/GenBank/DDBJ databases">
        <title>Multi-omics approach to identify versatile polysaccharide utilization systems of a marine flavobacterium Gramella flava.</title>
        <authorList>
            <person name="Tang K."/>
        </authorList>
    </citation>
    <scope>NUCLEOTIDE SEQUENCE [LARGE SCALE GENOMIC DNA]</scope>
    <source>
        <strain evidence="5 6">JLT2011</strain>
    </source>
</reference>
<protein>
    <submittedName>
        <fullName evidence="5">Uncharacterized protein</fullName>
    </submittedName>
</protein>
<dbReference type="RefSeq" id="WP_083645453.1">
    <property type="nucleotide sequence ID" value="NZ_AMRU01000016.1"/>
</dbReference>
<proteinExistence type="predicted"/>
<dbReference type="KEGG" id="gfl:GRFL_3138"/>
<evidence type="ECO:0000313" key="5">
    <source>
        <dbReference type="EMBL" id="APU69862.1"/>
    </source>
</evidence>
<evidence type="ECO:0000256" key="1">
    <source>
        <dbReference type="ARBA" id="ARBA00004141"/>
    </source>
</evidence>
<comment type="subcellular location">
    <subcellularLocation>
        <location evidence="1">Membrane</location>
        <topology evidence="1">Multi-pass membrane protein</topology>
    </subcellularLocation>
</comment>
<name>A0A1L7I9T2_9FLAO</name>
<evidence type="ECO:0000256" key="4">
    <source>
        <dbReference type="ARBA" id="ARBA00023136"/>
    </source>
</evidence>